<dbReference type="AlphaFoldDB" id="A0AAI9IGI5"/>
<protein>
    <submittedName>
        <fullName evidence="1">Uncharacterized protein</fullName>
    </submittedName>
</protein>
<proteinExistence type="predicted"/>
<accession>A0AAI9IGI5</accession>
<evidence type="ECO:0000313" key="1">
    <source>
        <dbReference type="EMBL" id="EOA05777.1"/>
    </source>
</evidence>
<reference evidence="1 2" key="1">
    <citation type="journal article" date="2013" name="Front. Microbiol.">
        <title>The genome of the endophytic bacterium H. frisingense GSF30(T) identifies diverse strategies in the Herbaspirillum genus to interact with plants.</title>
        <authorList>
            <person name="Straub D."/>
            <person name="Rothballer M."/>
            <person name="Hartmann A."/>
            <person name="Ludewig U."/>
        </authorList>
    </citation>
    <scope>NUCLEOTIDE SEQUENCE [LARGE SCALE GENOMIC DNA]</scope>
    <source>
        <strain evidence="1 2">GSF30</strain>
    </source>
</reference>
<sequence>MAAGASFLTFCACSPGEAIPWLEEAERKGREEGGRTLADLIPRGQCYMLGIDGKPVGAYLLEQVGCEVFILAAAGRADIDLTAAIDQVVTFQAEGFESVAFRTIRPGLMKKSAALGYVRCGNVMRKRIAP</sequence>
<dbReference type="Proteomes" id="UP000006772">
    <property type="component" value="Unassembled WGS sequence"/>
</dbReference>
<comment type="caution">
    <text evidence="1">The sequence shown here is derived from an EMBL/GenBank/DDBJ whole genome shotgun (WGS) entry which is preliminary data.</text>
</comment>
<evidence type="ECO:0000313" key="2">
    <source>
        <dbReference type="Proteomes" id="UP000006772"/>
    </source>
</evidence>
<organism evidence="1 2">
    <name type="scientific">Herbaspirillum frisingense GSF30</name>
    <dbReference type="NCBI Taxonomy" id="864073"/>
    <lineage>
        <taxon>Bacteria</taxon>
        <taxon>Pseudomonadati</taxon>
        <taxon>Pseudomonadota</taxon>
        <taxon>Betaproteobacteria</taxon>
        <taxon>Burkholderiales</taxon>
        <taxon>Oxalobacteraceae</taxon>
        <taxon>Herbaspirillum</taxon>
    </lineage>
</organism>
<name>A0AAI9IGI5_9BURK</name>
<gene>
    <name evidence="1" type="ORF">HFRIS_004943</name>
</gene>
<dbReference type="EMBL" id="AEEC02000005">
    <property type="protein sequence ID" value="EOA05777.1"/>
    <property type="molecule type" value="Genomic_DNA"/>
</dbReference>